<gene>
    <name evidence="3" type="ORF">SAMN05444515_10837</name>
</gene>
<dbReference type="STRING" id="1396821.SAMN05444515_10837"/>
<evidence type="ECO:0000256" key="1">
    <source>
        <dbReference type="SAM" id="MobiDB-lite"/>
    </source>
</evidence>
<feature type="region of interest" description="Disordered" evidence="1">
    <location>
        <begin position="57"/>
        <end position="80"/>
    </location>
</feature>
<evidence type="ECO:0000256" key="2">
    <source>
        <dbReference type="SAM" id="SignalP"/>
    </source>
</evidence>
<dbReference type="Proteomes" id="UP000199256">
    <property type="component" value="Unassembled WGS sequence"/>
</dbReference>
<evidence type="ECO:0000313" key="3">
    <source>
        <dbReference type="EMBL" id="SEL02071.1"/>
    </source>
</evidence>
<proteinExistence type="predicted"/>
<dbReference type="AlphaFoldDB" id="A0A1H7LSX9"/>
<evidence type="ECO:0008006" key="5">
    <source>
        <dbReference type="Google" id="ProtNLM"/>
    </source>
</evidence>
<reference evidence="4" key="1">
    <citation type="submission" date="2016-10" db="EMBL/GenBank/DDBJ databases">
        <authorList>
            <person name="Varghese N."/>
            <person name="Submissions S."/>
        </authorList>
    </citation>
    <scope>NUCLEOTIDE SEQUENCE [LARGE SCALE GENOMIC DNA]</scope>
    <source>
        <strain evidence="4">DSM 241</strain>
    </source>
</reference>
<accession>A0A1H7LSX9</accession>
<organism evidence="3 4">
    <name type="scientific">Ectothiorhodospira marina</name>
    <dbReference type="NCBI Taxonomy" id="1396821"/>
    <lineage>
        <taxon>Bacteria</taxon>
        <taxon>Pseudomonadati</taxon>
        <taxon>Pseudomonadota</taxon>
        <taxon>Gammaproteobacteria</taxon>
        <taxon>Chromatiales</taxon>
        <taxon>Ectothiorhodospiraceae</taxon>
        <taxon>Ectothiorhodospira</taxon>
    </lineage>
</organism>
<sequence length="80" mass="8980">MLHCTSKWLLLKFLAGFCLSLDYAWPLHSKSRVESSGKQMNGFPVCVTEAHTSQFGHTLSCPDQETPARETGHNDRVTED</sequence>
<feature type="chain" id="PRO_5011748901" description="Secreted protein" evidence="2">
    <location>
        <begin position="25"/>
        <end position="80"/>
    </location>
</feature>
<protein>
    <recommendedName>
        <fullName evidence="5">Secreted protein</fullName>
    </recommendedName>
</protein>
<keyword evidence="2" id="KW-0732">Signal</keyword>
<name>A0A1H7LSX9_9GAMM</name>
<dbReference type="EMBL" id="FOAA01000008">
    <property type="protein sequence ID" value="SEL02071.1"/>
    <property type="molecule type" value="Genomic_DNA"/>
</dbReference>
<feature type="signal peptide" evidence="2">
    <location>
        <begin position="1"/>
        <end position="24"/>
    </location>
</feature>
<evidence type="ECO:0000313" key="4">
    <source>
        <dbReference type="Proteomes" id="UP000199256"/>
    </source>
</evidence>
<feature type="compositionally biased region" description="Basic and acidic residues" evidence="1">
    <location>
        <begin position="66"/>
        <end position="80"/>
    </location>
</feature>
<keyword evidence="4" id="KW-1185">Reference proteome</keyword>